<keyword evidence="6" id="KW-1185">Reference proteome</keyword>
<dbReference type="InterPro" id="IPR038081">
    <property type="entry name" value="CalX-like_sf"/>
</dbReference>
<proteinExistence type="predicted"/>
<keyword evidence="3" id="KW-0106">Calcium</keyword>
<evidence type="ECO:0000256" key="2">
    <source>
        <dbReference type="ARBA" id="ARBA00022737"/>
    </source>
</evidence>
<dbReference type="GO" id="GO:0071277">
    <property type="term" value="P:cellular response to calcium ion"/>
    <property type="evidence" value="ECO:0007669"/>
    <property type="project" value="TreeGrafter"/>
</dbReference>
<dbReference type="InterPro" id="IPR003644">
    <property type="entry name" value="Calx_beta"/>
</dbReference>
<dbReference type="AlphaFoldDB" id="A0A401Q868"/>
<reference evidence="5 6" key="1">
    <citation type="journal article" date="2018" name="Nat. Ecol. Evol.">
        <title>Shark genomes provide insights into elasmobranch evolution and the origin of vertebrates.</title>
        <authorList>
            <person name="Hara Y"/>
            <person name="Yamaguchi K"/>
            <person name="Onimaru K"/>
            <person name="Kadota M"/>
            <person name="Koyanagi M"/>
            <person name="Keeley SD"/>
            <person name="Tatsumi K"/>
            <person name="Tanaka K"/>
            <person name="Motone F"/>
            <person name="Kageyama Y"/>
            <person name="Nozu R"/>
            <person name="Adachi N"/>
            <person name="Nishimura O"/>
            <person name="Nakagawa R"/>
            <person name="Tanegashima C"/>
            <person name="Kiyatake I"/>
            <person name="Matsumoto R"/>
            <person name="Murakumo K"/>
            <person name="Nishida K"/>
            <person name="Terakita A"/>
            <person name="Kuratani S"/>
            <person name="Sato K"/>
            <person name="Hyodo S Kuraku.S."/>
        </authorList>
    </citation>
    <scope>NUCLEOTIDE SEQUENCE [LARGE SCALE GENOMIC DNA]</scope>
</reference>
<feature type="non-terminal residue" evidence="5">
    <location>
        <position position="117"/>
    </location>
</feature>
<dbReference type="SUPFAM" id="SSF141072">
    <property type="entry name" value="CalX-like"/>
    <property type="match status" value="1"/>
</dbReference>
<dbReference type="Proteomes" id="UP000288216">
    <property type="component" value="Unassembled WGS sequence"/>
</dbReference>
<evidence type="ECO:0000256" key="3">
    <source>
        <dbReference type="ARBA" id="ARBA00022837"/>
    </source>
</evidence>
<evidence type="ECO:0000313" key="6">
    <source>
        <dbReference type="Proteomes" id="UP000288216"/>
    </source>
</evidence>
<accession>A0A401Q868</accession>
<feature type="non-terminal residue" evidence="5">
    <location>
        <position position="1"/>
    </location>
</feature>
<evidence type="ECO:0000313" key="5">
    <source>
        <dbReference type="EMBL" id="GCB81517.1"/>
    </source>
</evidence>
<name>A0A401Q868_SCYTO</name>
<dbReference type="GO" id="GO:0016020">
    <property type="term" value="C:membrane"/>
    <property type="evidence" value="ECO:0007669"/>
    <property type="project" value="InterPro"/>
</dbReference>
<dbReference type="InterPro" id="IPR026919">
    <property type="entry name" value="ADGRV1"/>
</dbReference>
<dbReference type="GO" id="GO:0001965">
    <property type="term" value="F:G-protein alpha-subunit binding"/>
    <property type="evidence" value="ECO:0007669"/>
    <property type="project" value="TreeGrafter"/>
</dbReference>
<dbReference type="OrthoDB" id="2324346at2759"/>
<keyword evidence="1" id="KW-0732">Signal</keyword>
<dbReference type="GO" id="GO:0007605">
    <property type="term" value="P:sensory perception of sound"/>
    <property type="evidence" value="ECO:0007669"/>
    <property type="project" value="TreeGrafter"/>
</dbReference>
<evidence type="ECO:0000256" key="1">
    <source>
        <dbReference type="ARBA" id="ARBA00022729"/>
    </source>
</evidence>
<dbReference type="PANTHER" id="PTHR46682">
    <property type="entry name" value="ADHESION G-PROTEIN COUPLED RECEPTOR V1"/>
    <property type="match status" value="1"/>
</dbReference>
<dbReference type="GO" id="GO:0010855">
    <property type="term" value="F:adenylate cyclase inhibitor activity"/>
    <property type="evidence" value="ECO:0007669"/>
    <property type="project" value="TreeGrafter"/>
</dbReference>
<comment type="caution">
    <text evidence="5">The sequence shown here is derived from an EMBL/GenBank/DDBJ whole genome shotgun (WGS) entry which is preliminary data.</text>
</comment>
<evidence type="ECO:0000259" key="4">
    <source>
        <dbReference type="Pfam" id="PF03160"/>
    </source>
</evidence>
<protein>
    <recommendedName>
        <fullName evidence="4">Calx-beta domain-containing protein</fullName>
    </recommendedName>
</protein>
<dbReference type="PANTHER" id="PTHR46682:SF1">
    <property type="entry name" value="ADHESION G-PROTEIN COUPLED RECEPTOR V1"/>
    <property type="match status" value="1"/>
</dbReference>
<dbReference type="GO" id="GO:0007601">
    <property type="term" value="P:visual perception"/>
    <property type="evidence" value="ECO:0007669"/>
    <property type="project" value="TreeGrafter"/>
</dbReference>
<sequence length="117" mass="12707">SGELLFEPGDKDAVIAINILDDDIPEDDEIFAVRLTNAKGGAEIGSNDEVDIIIQSNDDAHGIIGFVQSSLSKQVEELEQNSMVTLTIERQRGTHRLVTVQWTANGNINDIFPTSGV</sequence>
<dbReference type="GO" id="GO:0032420">
    <property type="term" value="C:stereocilium"/>
    <property type="evidence" value="ECO:0007669"/>
    <property type="project" value="TreeGrafter"/>
</dbReference>
<dbReference type="EMBL" id="BFAA01025463">
    <property type="protein sequence ID" value="GCB81517.1"/>
    <property type="molecule type" value="Genomic_DNA"/>
</dbReference>
<dbReference type="GO" id="GO:0005737">
    <property type="term" value="C:cytoplasm"/>
    <property type="evidence" value="ECO:0007669"/>
    <property type="project" value="TreeGrafter"/>
</dbReference>
<dbReference type="STRING" id="75743.A0A401Q868"/>
<dbReference type="Pfam" id="PF03160">
    <property type="entry name" value="Calx-beta"/>
    <property type="match status" value="1"/>
</dbReference>
<keyword evidence="2" id="KW-0677">Repeat</keyword>
<dbReference type="GO" id="GO:0004930">
    <property type="term" value="F:G protein-coupled receptor activity"/>
    <property type="evidence" value="ECO:0007669"/>
    <property type="project" value="InterPro"/>
</dbReference>
<gene>
    <name evidence="5" type="ORF">scyTo_0023000</name>
</gene>
<feature type="domain" description="Calx-beta" evidence="4">
    <location>
        <begin position="2"/>
        <end position="48"/>
    </location>
</feature>
<dbReference type="Gene3D" id="2.60.40.2030">
    <property type="match status" value="2"/>
</dbReference>
<organism evidence="5 6">
    <name type="scientific">Scyliorhinus torazame</name>
    <name type="common">Cloudy catshark</name>
    <name type="synonym">Catulus torazame</name>
    <dbReference type="NCBI Taxonomy" id="75743"/>
    <lineage>
        <taxon>Eukaryota</taxon>
        <taxon>Metazoa</taxon>
        <taxon>Chordata</taxon>
        <taxon>Craniata</taxon>
        <taxon>Vertebrata</taxon>
        <taxon>Chondrichthyes</taxon>
        <taxon>Elasmobranchii</taxon>
        <taxon>Galeomorphii</taxon>
        <taxon>Galeoidea</taxon>
        <taxon>Carcharhiniformes</taxon>
        <taxon>Scyliorhinidae</taxon>
        <taxon>Scyliorhinus</taxon>
    </lineage>
</organism>